<keyword evidence="3 8" id="KW-0812">Transmembrane</keyword>
<keyword evidence="2" id="KW-0808">Transferase</keyword>
<dbReference type="RefSeq" id="WP_303303347.1">
    <property type="nucleotide sequence ID" value="NZ_BAABDA010000004.1"/>
</dbReference>
<gene>
    <name evidence="10" type="ORF">Q4Q40_17955</name>
</gene>
<dbReference type="EMBL" id="JAUOEL010000007">
    <property type="protein sequence ID" value="MDO5976087.1"/>
    <property type="molecule type" value="Genomic_DNA"/>
</dbReference>
<comment type="caution">
    <text evidence="10">The sequence shown here is derived from an EMBL/GenBank/DDBJ whole genome shotgun (WGS) entry which is preliminary data.</text>
</comment>
<feature type="domain" description="Phospholipid/glycerol acyltransferase" evidence="9">
    <location>
        <begin position="71"/>
        <end position="183"/>
    </location>
</feature>
<organism evidence="10 11">
    <name type="scientific">Flavivirga jejuensis</name>
    <dbReference type="NCBI Taxonomy" id="870487"/>
    <lineage>
        <taxon>Bacteria</taxon>
        <taxon>Pseudomonadati</taxon>
        <taxon>Bacteroidota</taxon>
        <taxon>Flavobacteriia</taxon>
        <taxon>Flavobacteriales</taxon>
        <taxon>Flavobacteriaceae</taxon>
        <taxon>Flavivirga</taxon>
    </lineage>
</organism>
<proteinExistence type="predicted"/>
<sequence>MILRIIGFIRFILFVSLGSFFCVLFFIYSLFLSKANKPKIGVSYRTFLAKFTNWALGIRITQYGEIPDEKCLLVSNHRSYIDATVILCKNRAYAVSKKTVKGWPIIGYIASISGTIFIDRGNSTDRKKGLDGIKTVLSRNKSVLNFIQGTTTVENKIRETKNGSLVAAYNLGIPIYPISIDYLDKSNYWVGDDRFIPHFFRTFGKLTTKVRIIYHSKAEGENIDEVIFNVKKTINDGLGIYKID</sequence>
<keyword evidence="11" id="KW-1185">Reference proteome</keyword>
<evidence type="ECO:0000256" key="2">
    <source>
        <dbReference type="ARBA" id="ARBA00022679"/>
    </source>
</evidence>
<evidence type="ECO:0000256" key="8">
    <source>
        <dbReference type="SAM" id="Phobius"/>
    </source>
</evidence>
<dbReference type="Pfam" id="PF01553">
    <property type="entry name" value="Acyltransferase"/>
    <property type="match status" value="1"/>
</dbReference>
<evidence type="ECO:0000256" key="7">
    <source>
        <dbReference type="ARBA" id="ARBA00023315"/>
    </source>
</evidence>
<feature type="transmembrane region" description="Helical" evidence="8">
    <location>
        <begin position="12"/>
        <end position="31"/>
    </location>
</feature>
<accession>A0ABT8WSC3</accession>
<keyword evidence="7 10" id="KW-0012">Acyltransferase</keyword>
<evidence type="ECO:0000256" key="5">
    <source>
        <dbReference type="ARBA" id="ARBA00023098"/>
    </source>
</evidence>
<evidence type="ECO:0000313" key="10">
    <source>
        <dbReference type="EMBL" id="MDO5976087.1"/>
    </source>
</evidence>
<reference evidence="10" key="1">
    <citation type="submission" date="2023-07" db="EMBL/GenBank/DDBJ databases">
        <title>Two novel species in the genus Flavivirga.</title>
        <authorList>
            <person name="Kwon K."/>
        </authorList>
    </citation>
    <scope>NUCLEOTIDE SEQUENCE</scope>
    <source>
        <strain evidence="10">KACC 14158</strain>
    </source>
</reference>
<evidence type="ECO:0000313" key="11">
    <source>
        <dbReference type="Proteomes" id="UP001176806"/>
    </source>
</evidence>
<protein>
    <submittedName>
        <fullName evidence="10">Lysophospholipid acyltransferase family protein</fullName>
    </submittedName>
</protein>
<name>A0ABT8WSC3_9FLAO</name>
<dbReference type="PANTHER" id="PTHR23063:SF52">
    <property type="entry name" value="LYSOPHOSPHATIDYLCHOLINE ACYLTRANSFERASE"/>
    <property type="match status" value="1"/>
</dbReference>
<dbReference type="CDD" id="cd07989">
    <property type="entry name" value="LPLAT_AGPAT-like"/>
    <property type="match status" value="1"/>
</dbReference>
<keyword evidence="4 8" id="KW-1133">Transmembrane helix</keyword>
<dbReference type="SUPFAM" id="SSF69593">
    <property type="entry name" value="Glycerol-3-phosphate (1)-acyltransferase"/>
    <property type="match status" value="1"/>
</dbReference>
<evidence type="ECO:0000256" key="3">
    <source>
        <dbReference type="ARBA" id="ARBA00022692"/>
    </source>
</evidence>
<dbReference type="GO" id="GO:0016746">
    <property type="term" value="F:acyltransferase activity"/>
    <property type="evidence" value="ECO:0007669"/>
    <property type="project" value="UniProtKB-KW"/>
</dbReference>
<dbReference type="Proteomes" id="UP001176806">
    <property type="component" value="Unassembled WGS sequence"/>
</dbReference>
<dbReference type="SMART" id="SM00563">
    <property type="entry name" value="PlsC"/>
    <property type="match status" value="1"/>
</dbReference>
<evidence type="ECO:0000256" key="6">
    <source>
        <dbReference type="ARBA" id="ARBA00023136"/>
    </source>
</evidence>
<evidence type="ECO:0000256" key="1">
    <source>
        <dbReference type="ARBA" id="ARBA00004370"/>
    </source>
</evidence>
<dbReference type="PANTHER" id="PTHR23063">
    <property type="entry name" value="PHOSPHOLIPID ACYLTRANSFERASE"/>
    <property type="match status" value="1"/>
</dbReference>
<evidence type="ECO:0000259" key="9">
    <source>
        <dbReference type="SMART" id="SM00563"/>
    </source>
</evidence>
<evidence type="ECO:0000256" key="4">
    <source>
        <dbReference type="ARBA" id="ARBA00022989"/>
    </source>
</evidence>
<comment type="subcellular location">
    <subcellularLocation>
        <location evidence="1">Membrane</location>
    </subcellularLocation>
</comment>
<keyword evidence="5" id="KW-0443">Lipid metabolism</keyword>
<dbReference type="InterPro" id="IPR002123">
    <property type="entry name" value="Plipid/glycerol_acylTrfase"/>
</dbReference>
<keyword evidence="6 8" id="KW-0472">Membrane</keyword>